<evidence type="ECO:0000259" key="2">
    <source>
        <dbReference type="Pfam" id="PF02932"/>
    </source>
</evidence>
<dbReference type="AlphaFoldDB" id="A0A9D4C0K2"/>
<gene>
    <name evidence="3" type="ORF">DPMN_057781</name>
</gene>
<feature type="domain" description="Neurotransmitter-gated ion-channel transmembrane" evidence="2">
    <location>
        <begin position="55"/>
        <end position="168"/>
    </location>
</feature>
<feature type="transmembrane region" description="Helical" evidence="1">
    <location>
        <begin position="108"/>
        <end position="133"/>
    </location>
</feature>
<keyword evidence="1" id="KW-0812">Transmembrane</keyword>
<dbReference type="PANTHER" id="PTHR18945">
    <property type="entry name" value="NEUROTRANSMITTER GATED ION CHANNEL"/>
    <property type="match status" value="1"/>
</dbReference>
<dbReference type="Gene3D" id="1.20.58.390">
    <property type="entry name" value="Neurotransmitter-gated ion-channel transmembrane domain"/>
    <property type="match status" value="1"/>
</dbReference>
<dbReference type="Proteomes" id="UP000828390">
    <property type="component" value="Unassembled WGS sequence"/>
</dbReference>
<protein>
    <recommendedName>
        <fullName evidence="2">Neurotransmitter-gated ion-channel transmembrane domain-containing protein</fullName>
    </recommendedName>
</protein>
<organism evidence="3 4">
    <name type="scientific">Dreissena polymorpha</name>
    <name type="common">Zebra mussel</name>
    <name type="synonym">Mytilus polymorpha</name>
    <dbReference type="NCBI Taxonomy" id="45954"/>
    <lineage>
        <taxon>Eukaryota</taxon>
        <taxon>Metazoa</taxon>
        <taxon>Spiralia</taxon>
        <taxon>Lophotrochozoa</taxon>
        <taxon>Mollusca</taxon>
        <taxon>Bivalvia</taxon>
        <taxon>Autobranchia</taxon>
        <taxon>Heteroconchia</taxon>
        <taxon>Euheterodonta</taxon>
        <taxon>Imparidentia</taxon>
        <taxon>Neoheterodontei</taxon>
        <taxon>Myida</taxon>
        <taxon>Dreissenoidea</taxon>
        <taxon>Dreissenidae</taxon>
        <taxon>Dreissena</taxon>
    </lineage>
</organism>
<dbReference type="InterPro" id="IPR038050">
    <property type="entry name" value="Neuro_actylchol_rec"/>
</dbReference>
<dbReference type="SUPFAM" id="SSF90112">
    <property type="entry name" value="Neurotransmitter-gated ion-channel transmembrane pore"/>
    <property type="match status" value="1"/>
</dbReference>
<comment type="caution">
    <text evidence="3">The sequence shown here is derived from an EMBL/GenBank/DDBJ whole genome shotgun (WGS) entry which is preliminary data.</text>
</comment>
<keyword evidence="4" id="KW-1185">Reference proteome</keyword>
<keyword evidence="1" id="KW-1133">Transmembrane helix</keyword>
<accession>A0A9D4C0K2</accession>
<reference evidence="3" key="2">
    <citation type="submission" date="2020-11" db="EMBL/GenBank/DDBJ databases">
        <authorList>
            <person name="McCartney M.A."/>
            <person name="Auch B."/>
            <person name="Kono T."/>
            <person name="Mallez S."/>
            <person name="Becker A."/>
            <person name="Gohl D.M."/>
            <person name="Silverstein K.A.T."/>
            <person name="Koren S."/>
            <person name="Bechman K.B."/>
            <person name="Herman A."/>
            <person name="Abrahante J.E."/>
            <person name="Garbe J."/>
        </authorList>
    </citation>
    <scope>NUCLEOTIDE SEQUENCE</scope>
    <source>
        <strain evidence="3">Duluth1</strain>
        <tissue evidence="3">Whole animal</tissue>
    </source>
</reference>
<name>A0A9D4C0K2_DREPO</name>
<dbReference type="GO" id="GO:0016020">
    <property type="term" value="C:membrane"/>
    <property type="evidence" value="ECO:0007669"/>
    <property type="project" value="InterPro"/>
</dbReference>
<evidence type="ECO:0000256" key="1">
    <source>
        <dbReference type="SAM" id="Phobius"/>
    </source>
</evidence>
<dbReference type="GO" id="GO:0004888">
    <property type="term" value="F:transmembrane signaling receptor activity"/>
    <property type="evidence" value="ECO:0007669"/>
    <property type="project" value="InterPro"/>
</dbReference>
<keyword evidence="1" id="KW-0472">Membrane</keyword>
<proteinExistence type="predicted"/>
<feature type="transmembrane region" description="Helical" evidence="1">
    <location>
        <begin position="80"/>
        <end position="101"/>
    </location>
</feature>
<dbReference type="GO" id="GO:0005216">
    <property type="term" value="F:monoatomic ion channel activity"/>
    <property type="evidence" value="ECO:0007669"/>
    <property type="project" value="InterPro"/>
</dbReference>
<dbReference type="CDD" id="cd19051">
    <property type="entry name" value="LGIC_TM_cation"/>
    <property type="match status" value="1"/>
</dbReference>
<dbReference type="InterPro" id="IPR036719">
    <property type="entry name" value="Neuro-gated_channel_TM_sf"/>
</dbReference>
<dbReference type="InterPro" id="IPR006029">
    <property type="entry name" value="Neurotrans-gated_channel_TM"/>
</dbReference>
<reference evidence="3" key="1">
    <citation type="journal article" date="2019" name="bioRxiv">
        <title>The Genome of the Zebra Mussel, Dreissena polymorpha: A Resource for Invasive Species Research.</title>
        <authorList>
            <person name="McCartney M.A."/>
            <person name="Auch B."/>
            <person name="Kono T."/>
            <person name="Mallez S."/>
            <person name="Zhang Y."/>
            <person name="Obille A."/>
            <person name="Becker A."/>
            <person name="Abrahante J.E."/>
            <person name="Garbe J."/>
            <person name="Badalamenti J.P."/>
            <person name="Herman A."/>
            <person name="Mangelson H."/>
            <person name="Liachko I."/>
            <person name="Sullivan S."/>
            <person name="Sone E.D."/>
            <person name="Koren S."/>
            <person name="Silverstein K.A.T."/>
            <person name="Beckman K.B."/>
            <person name="Gohl D.M."/>
        </authorList>
    </citation>
    <scope>NUCLEOTIDE SEQUENCE</scope>
    <source>
        <strain evidence="3">Duluth1</strain>
        <tissue evidence="3">Whole animal</tissue>
    </source>
</reference>
<dbReference type="EMBL" id="JAIWYP010000013">
    <property type="protein sequence ID" value="KAH3715077.1"/>
    <property type="molecule type" value="Genomic_DNA"/>
</dbReference>
<evidence type="ECO:0000313" key="3">
    <source>
        <dbReference type="EMBL" id="KAH3715077.1"/>
    </source>
</evidence>
<dbReference type="InterPro" id="IPR006201">
    <property type="entry name" value="Neur_channel"/>
</dbReference>
<evidence type="ECO:0000313" key="4">
    <source>
        <dbReference type="Proteomes" id="UP000828390"/>
    </source>
</evidence>
<feature type="transmembrane region" description="Helical" evidence="1">
    <location>
        <begin position="49"/>
        <end position="74"/>
    </location>
</feature>
<feature type="transmembrane region" description="Helical" evidence="1">
    <location>
        <begin position="203"/>
        <end position="224"/>
    </location>
</feature>
<sequence length="237" mass="26020">MMFGGSKGITMTEYDPNSAWEIVDSSFDDETDDEESSIRFSITLKRKPLYFMLSVIIPITTLAILNLCVSVLPTSSGEKAGYAITVFLAFTVFLTVVSSSLPKNSDSVALIAVFLISQTCCSTLTTVFALALLRMSSFDETVSIPRILISFVRCLKCKSCSKVSDDAPNRETSIRDTVRRTSVASSSGEVEYSWKEIVNCFDVLLFVVNACILVASWLGCFIAAMNSGHKQYNIQLV</sequence>
<dbReference type="Pfam" id="PF02932">
    <property type="entry name" value="Neur_chan_memb"/>
    <property type="match status" value="1"/>
</dbReference>